<name>A0A0M2GAZ6_9ACTN</name>
<reference evidence="6" key="1">
    <citation type="submission" date="2015-02" db="EMBL/GenBank/DDBJ databases">
        <authorList>
            <person name="Ju K.-S."/>
            <person name="Doroghazi J.R."/>
            <person name="Metcalf W."/>
        </authorList>
    </citation>
    <scope>NUCLEOTIDE SEQUENCE [LARGE SCALE GENOMIC DNA]</scope>
    <source>
        <strain evidence="6">NRRL B-16380</strain>
    </source>
</reference>
<dbReference type="InterPro" id="IPR014043">
    <property type="entry name" value="Acyl_transferase_dom"/>
</dbReference>
<evidence type="ECO:0000313" key="6">
    <source>
        <dbReference type="Proteomes" id="UP000034786"/>
    </source>
</evidence>
<dbReference type="PANTHER" id="PTHR43775">
    <property type="entry name" value="FATTY ACID SYNTHASE"/>
    <property type="match status" value="1"/>
</dbReference>
<evidence type="ECO:0000313" key="5">
    <source>
        <dbReference type="EMBL" id="KJK32954.1"/>
    </source>
</evidence>
<dbReference type="AlphaFoldDB" id="A0A0M2GAZ6"/>
<dbReference type="InterPro" id="IPR050091">
    <property type="entry name" value="PKS_NRPS_Biosynth_Enz"/>
</dbReference>
<keyword evidence="3" id="KW-0012">Acyltransferase</keyword>
<evidence type="ECO:0000256" key="3">
    <source>
        <dbReference type="ARBA" id="ARBA00023315"/>
    </source>
</evidence>
<dbReference type="Gene3D" id="3.40.366.10">
    <property type="entry name" value="Malonyl-Coenzyme A Acyl Carrier Protein, domain 2"/>
    <property type="match status" value="1"/>
</dbReference>
<dbReference type="InterPro" id="IPR016036">
    <property type="entry name" value="Malonyl_transacylase_ACP-bd"/>
</dbReference>
<proteinExistence type="predicted"/>
<dbReference type="Proteomes" id="UP000034786">
    <property type="component" value="Unassembled WGS sequence"/>
</dbReference>
<keyword evidence="6" id="KW-1185">Reference proteome</keyword>
<comment type="caution">
    <text evidence="5">The sequence shown here is derived from an EMBL/GenBank/DDBJ whole genome shotgun (WGS) entry which is preliminary data.</text>
</comment>
<keyword evidence="2" id="KW-0511">Multifunctional enzyme</keyword>
<dbReference type="SUPFAM" id="SSF52151">
    <property type="entry name" value="FabD/lysophospholipase-like"/>
    <property type="match status" value="1"/>
</dbReference>
<feature type="non-terminal residue" evidence="5">
    <location>
        <position position="75"/>
    </location>
</feature>
<dbReference type="InterPro" id="IPR016035">
    <property type="entry name" value="Acyl_Trfase/lysoPLipase"/>
</dbReference>
<gene>
    <name evidence="5" type="ORF">UK15_39540</name>
</gene>
<dbReference type="InterPro" id="IPR001227">
    <property type="entry name" value="Ac_transferase_dom_sf"/>
</dbReference>
<evidence type="ECO:0000256" key="1">
    <source>
        <dbReference type="ARBA" id="ARBA00022679"/>
    </source>
</evidence>
<dbReference type="EMBL" id="JYJH01000212">
    <property type="protein sequence ID" value="KJK32954.1"/>
    <property type="molecule type" value="Genomic_DNA"/>
</dbReference>
<dbReference type="RefSeq" id="WP_045297765.1">
    <property type="nucleotide sequence ID" value="NZ_JYJH01000212.1"/>
</dbReference>
<accession>A0A0M2GAZ6</accession>
<dbReference type="STRING" id="284040.UK15_39540"/>
<protein>
    <recommendedName>
        <fullName evidence="4">Malonyl-CoA:ACP transacylase (MAT) domain-containing protein</fullName>
    </recommendedName>
</protein>
<evidence type="ECO:0000259" key="4">
    <source>
        <dbReference type="Pfam" id="PF00698"/>
    </source>
</evidence>
<dbReference type="GO" id="GO:0004312">
    <property type="term" value="F:fatty acid synthase activity"/>
    <property type="evidence" value="ECO:0007669"/>
    <property type="project" value="TreeGrafter"/>
</dbReference>
<evidence type="ECO:0000256" key="2">
    <source>
        <dbReference type="ARBA" id="ARBA00023268"/>
    </source>
</evidence>
<keyword evidence="1" id="KW-0808">Transferase</keyword>
<dbReference type="GO" id="GO:0006633">
    <property type="term" value="P:fatty acid biosynthetic process"/>
    <property type="evidence" value="ECO:0007669"/>
    <property type="project" value="TreeGrafter"/>
</dbReference>
<feature type="non-terminal residue" evidence="5">
    <location>
        <position position="1"/>
    </location>
</feature>
<dbReference type="Pfam" id="PF00698">
    <property type="entry name" value="Acyl_transf_1"/>
    <property type="match status" value="1"/>
</dbReference>
<dbReference type="SUPFAM" id="SSF55048">
    <property type="entry name" value="Probable ACP-binding domain of malonyl-CoA ACP transacylase"/>
    <property type="match status" value="1"/>
</dbReference>
<sequence>AAFVAGVWSLEDACVLVAARGRLMQALPAGGAMVAVQASEAEVAEALGGLDALSIAAVNGPTSVVISGDEHQVLE</sequence>
<feature type="domain" description="Malonyl-CoA:ACP transacylase (MAT)" evidence="4">
    <location>
        <begin position="1"/>
        <end position="74"/>
    </location>
</feature>
<organism evidence="5 6">
    <name type="scientific">Streptomyces variegatus</name>
    <dbReference type="NCBI Taxonomy" id="284040"/>
    <lineage>
        <taxon>Bacteria</taxon>
        <taxon>Bacillati</taxon>
        <taxon>Actinomycetota</taxon>
        <taxon>Actinomycetes</taxon>
        <taxon>Kitasatosporales</taxon>
        <taxon>Streptomycetaceae</taxon>
        <taxon>Streptomyces</taxon>
    </lineage>
</organism>
<dbReference type="PANTHER" id="PTHR43775:SF51">
    <property type="entry name" value="INACTIVE PHENOLPHTHIOCEROL SYNTHESIS POLYKETIDE SYNTHASE TYPE I PKS1-RELATED"/>
    <property type="match status" value="1"/>
</dbReference>